<feature type="region of interest" description="Disordered" evidence="4">
    <location>
        <begin position="246"/>
        <end position="350"/>
    </location>
</feature>
<dbReference type="InterPro" id="IPR039422">
    <property type="entry name" value="MarR/SlyA-like"/>
</dbReference>
<dbReference type="InterPro" id="IPR011991">
    <property type="entry name" value="ArsR-like_HTH"/>
</dbReference>
<dbReference type="InterPro" id="IPR023187">
    <property type="entry name" value="Tscrpt_reg_MarR-type_CS"/>
</dbReference>
<dbReference type="InterPro" id="IPR036390">
    <property type="entry name" value="WH_DNA-bd_sf"/>
</dbReference>
<protein>
    <recommendedName>
        <fullName evidence="5">HTH marR-type domain-containing protein</fullName>
    </recommendedName>
</protein>
<keyword evidence="1" id="KW-0805">Transcription regulation</keyword>
<feature type="compositionally biased region" description="Low complexity" evidence="4">
    <location>
        <begin position="287"/>
        <end position="300"/>
    </location>
</feature>
<evidence type="ECO:0000313" key="6">
    <source>
        <dbReference type="EMBL" id="GAA2006043.1"/>
    </source>
</evidence>
<evidence type="ECO:0000256" key="2">
    <source>
        <dbReference type="ARBA" id="ARBA00023125"/>
    </source>
</evidence>
<dbReference type="Gene3D" id="1.10.10.10">
    <property type="entry name" value="Winged helix-like DNA-binding domain superfamily/Winged helix DNA-binding domain"/>
    <property type="match status" value="1"/>
</dbReference>
<dbReference type="RefSeq" id="WP_344308421.1">
    <property type="nucleotide sequence ID" value="NZ_BAAANO010000013.1"/>
</dbReference>
<dbReference type="InterPro" id="IPR036388">
    <property type="entry name" value="WH-like_DNA-bd_sf"/>
</dbReference>
<feature type="region of interest" description="Disordered" evidence="4">
    <location>
        <begin position="79"/>
        <end position="98"/>
    </location>
</feature>
<keyword evidence="7" id="KW-1185">Reference proteome</keyword>
<accession>A0ABP5ES00</accession>
<organism evidence="6 7">
    <name type="scientific">Brevibacterium samyangense</name>
    <dbReference type="NCBI Taxonomy" id="366888"/>
    <lineage>
        <taxon>Bacteria</taxon>
        <taxon>Bacillati</taxon>
        <taxon>Actinomycetota</taxon>
        <taxon>Actinomycetes</taxon>
        <taxon>Micrococcales</taxon>
        <taxon>Brevibacteriaceae</taxon>
        <taxon>Brevibacterium</taxon>
    </lineage>
</organism>
<dbReference type="CDD" id="cd00090">
    <property type="entry name" value="HTH_ARSR"/>
    <property type="match status" value="1"/>
</dbReference>
<dbReference type="SMART" id="SM00347">
    <property type="entry name" value="HTH_MARR"/>
    <property type="match status" value="1"/>
</dbReference>
<dbReference type="Pfam" id="PF01047">
    <property type="entry name" value="MarR"/>
    <property type="match status" value="1"/>
</dbReference>
<dbReference type="PROSITE" id="PS50995">
    <property type="entry name" value="HTH_MARR_2"/>
    <property type="match status" value="1"/>
</dbReference>
<dbReference type="InterPro" id="IPR000835">
    <property type="entry name" value="HTH_MarR-typ"/>
</dbReference>
<reference evidence="7" key="1">
    <citation type="journal article" date="2019" name="Int. J. Syst. Evol. Microbiol.">
        <title>The Global Catalogue of Microorganisms (GCM) 10K type strain sequencing project: providing services to taxonomists for standard genome sequencing and annotation.</title>
        <authorList>
            <consortium name="The Broad Institute Genomics Platform"/>
            <consortium name="The Broad Institute Genome Sequencing Center for Infectious Disease"/>
            <person name="Wu L."/>
            <person name="Ma J."/>
        </authorList>
    </citation>
    <scope>NUCLEOTIDE SEQUENCE [LARGE SCALE GENOMIC DNA]</scope>
    <source>
        <strain evidence="7">JCM 14546</strain>
    </source>
</reference>
<feature type="compositionally biased region" description="Basic residues" evidence="4">
    <location>
        <begin position="249"/>
        <end position="263"/>
    </location>
</feature>
<feature type="domain" description="HTH marR-type" evidence="5">
    <location>
        <begin position="61"/>
        <end position="195"/>
    </location>
</feature>
<feature type="compositionally biased region" description="Basic and acidic residues" evidence="4">
    <location>
        <begin position="269"/>
        <end position="286"/>
    </location>
</feature>
<dbReference type="Proteomes" id="UP001500755">
    <property type="component" value="Unassembled WGS sequence"/>
</dbReference>
<dbReference type="PROSITE" id="PS01117">
    <property type="entry name" value="HTH_MARR_1"/>
    <property type="match status" value="1"/>
</dbReference>
<dbReference type="PANTHER" id="PTHR33164">
    <property type="entry name" value="TRANSCRIPTIONAL REGULATOR, MARR FAMILY"/>
    <property type="match status" value="1"/>
</dbReference>
<keyword evidence="2" id="KW-0238">DNA-binding</keyword>
<gene>
    <name evidence="6" type="ORF">GCM10009755_15000</name>
</gene>
<feature type="region of interest" description="Disordered" evidence="4">
    <location>
        <begin position="1"/>
        <end position="63"/>
    </location>
</feature>
<evidence type="ECO:0000256" key="4">
    <source>
        <dbReference type="SAM" id="MobiDB-lite"/>
    </source>
</evidence>
<proteinExistence type="predicted"/>
<dbReference type="EMBL" id="BAAANO010000013">
    <property type="protein sequence ID" value="GAA2006043.1"/>
    <property type="molecule type" value="Genomic_DNA"/>
</dbReference>
<dbReference type="SUPFAM" id="SSF46785">
    <property type="entry name" value="Winged helix' DNA-binding domain"/>
    <property type="match status" value="1"/>
</dbReference>
<evidence type="ECO:0000256" key="1">
    <source>
        <dbReference type="ARBA" id="ARBA00023015"/>
    </source>
</evidence>
<keyword evidence="3" id="KW-0804">Transcription</keyword>
<evidence type="ECO:0000313" key="7">
    <source>
        <dbReference type="Proteomes" id="UP001500755"/>
    </source>
</evidence>
<evidence type="ECO:0000256" key="3">
    <source>
        <dbReference type="ARBA" id="ARBA00023163"/>
    </source>
</evidence>
<feature type="compositionally biased region" description="Acidic residues" evidence="4">
    <location>
        <begin position="10"/>
        <end position="23"/>
    </location>
</feature>
<comment type="caution">
    <text evidence="6">The sequence shown here is derived from an EMBL/GenBank/DDBJ whole genome shotgun (WGS) entry which is preliminary data.</text>
</comment>
<name>A0ABP5ES00_9MICO</name>
<evidence type="ECO:0000259" key="5">
    <source>
        <dbReference type="PROSITE" id="PS50995"/>
    </source>
</evidence>
<dbReference type="PANTHER" id="PTHR33164:SF103">
    <property type="entry name" value="REGULATORY PROTEIN MARR"/>
    <property type="match status" value="1"/>
</dbReference>
<sequence length="350" mass="37596">MNTTSSTPDPFDEDPVLEGEITDSTDHTDSTDATYSTGGDSSTHPADGTAQEEPEAPAGSEQDLDRLLARLVSLVHRKKLRRRGRGSGAGGPFADPTRGQGRLLALLKMQDGMPAKDLAYVLGIRPASLNELVTKLERAGLVVRERSPEDGRVMLVRLTEAGRATRQEIPDSDLFKGLTEEQRLTLAELLRIVIADLEAELGTPGPDLTPWMDELRAHLGEDRYETFVSTMTEALGPGWEHRLRGFLGRGKRRGGPRGGHRSGPHAGHAHGDRAGRRGFDPERLFGEDGPFGPNGPFGDRGPFGDDGPFGDEGLFGDDGPFGPNGPFGDNGPFGKKGPYGDSTGRSPRSE</sequence>
<dbReference type="InterPro" id="IPR008160">
    <property type="entry name" value="Collagen"/>
</dbReference>
<feature type="compositionally biased region" description="Low complexity" evidence="4">
    <location>
        <begin position="317"/>
        <end position="333"/>
    </location>
</feature>
<dbReference type="Pfam" id="PF01391">
    <property type="entry name" value="Collagen"/>
    <property type="match status" value="1"/>
</dbReference>